<dbReference type="GO" id="GO:0009190">
    <property type="term" value="P:cyclic nucleotide biosynthetic process"/>
    <property type="evidence" value="ECO:0007669"/>
    <property type="project" value="InterPro"/>
</dbReference>
<dbReference type="Pfam" id="PF00211">
    <property type="entry name" value="Guanylate_cyc"/>
    <property type="match status" value="1"/>
</dbReference>
<proteinExistence type="predicted"/>
<dbReference type="Pfam" id="PF12697">
    <property type="entry name" value="Abhydrolase_6"/>
    <property type="match status" value="1"/>
</dbReference>
<dbReference type="InterPro" id="IPR050471">
    <property type="entry name" value="AB_hydrolase"/>
</dbReference>
<dbReference type="EMBL" id="AP022613">
    <property type="protein sequence ID" value="BBZ38104.1"/>
    <property type="molecule type" value="Genomic_DNA"/>
</dbReference>
<dbReference type="GO" id="GO:0016787">
    <property type="term" value="F:hydrolase activity"/>
    <property type="evidence" value="ECO:0007669"/>
    <property type="project" value="UniProtKB-KW"/>
</dbReference>
<accession>A0A1X1THH1</accession>
<dbReference type="GO" id="GO:0004016">
    <property type="term" value="F:adenylate cyclase activity"/>
    <property type="evidence" value="ECO:0007669"/>
    <property type="project" value="UniProtKB-ARBA"/>
</dbReference>
<dbReference type="RefSeq" id="WP_085232384.1">
    <property type="nucleotide sequence ID" value="NZ_AP022613.1"/>
</dbReference>
<dbReference type="PANTHER" id="PTHR43433">
    <property type="entry name" value="HYDROLASE, ALPHA/BETA FOLD FAMILY PROTEIN"/>
    <property type="match status" value="1"/>
</dbReference>
<reference evidence="1 2" key="1">
    <citation type="journal article" date="2019" name="Emerg. Microbes Infect.">
        <title>Comprehensive subspecies identification of 175 nontuberculous mycobacteria species based on 7547 genomic profiles.</title>
        <authorList>
            <person name="Matsumoto Y."/>
            <person name="Kinjo T."/>
            <person name="Motooka D."/>
            <person name="Nabeya D."/>
            <person name="Jung N."/>
            <person name="Uechi K."/>
            <person name="Horii T."/>
            <person name="Iida T."/>
            <person name="Fujita J."/>
            <person name="Nakamura S."/>
        </authorList>
    </citation>
    <scope>NUCLEOTIDE SEQUENCE [LARGE SCALE GENOMIC DNA]</scope>
    <source>
        <strain evidence="1 2">JCM 14738</strain>
    </source>
</reference>
<dbReference type="InterPro" id="IPR000073">
    <property type="entry name" value="AB_hydrolase_1"/>
</dbReference>
<dbReference type="SUPFAM" id="SSF55073">
    <property type="entry name" value="Nucleotide cyclase"/>
    <property type="match status" value="1"/>
</dbReference>
<keyword evidence="2" id="KW-1185">Reference proteome</keyword>
<keyword evidence="1" id="KW-0378">Hydrolase</keyword>
<dbReference type="Gene3D" id="3.30.70.1230">
    <property type="entry name" value="Nucleotide cyclase"/>
    <property type="match status" value="1"/>
</dbReference>
<name>A0A1X1THH1_9MYCO</name>
<dbReference type="GO" id="GO:0035556">
    <property type="term" value="P:intracellular signal transduction"/>
    <property type="evidence" value="ECO:0007669"/>
    <property type="project" value="InterPro"/>
</dbReference>
<evidence type="ECO:0000313" key="2">
    <source>
        <dbReference type="Proteomes" id="UP000467385"/>
    </source>
</evidence>
<dbReference type="SUPFAM" id="SSF53474">
    <property type="entry name" value="alpha/beta-Hydrolases"/>
    <property type="match status" value="1"/>
</dbReference>
<protein>
    <submittedName>
        <fullName evidence="1">Hydrolase</fullName>
    </submittedName>
</protein>
<evidence type="ECO:0000313" key="1">
    <source>
        <dbReference type="EMBL" id="BBZ38104.1"/>
    </source>
</evidence>
<dbReference type="PANTHER" id="PTHR43433:SF8">
    <property type="entry name" value="BIFUNCTIONAL LIPASE_ADENYLATE CYCLASE LIPJ"/>
    <property type="match status" value="1"/>
</dbReference>
<dbReference type="PROSITE" id="PS50125">
    <property type="entry name" value="GUANYLATE_CYCLASE_2"/>
    <property type="match status" value="1"/>
</dbReference>
<dbReference type="CDD" id="cd07302">
    <property type="entry name" value="CHD"/>
    <property type="match status" value="1"/>
</dbReference>
<dbReference type="InterPro" id="IPR029787">
    <property type="entry name" value="Nucleotide_cyclase"/>
</dbReference>
<organism evidence="1 2">
    <name type="scientific">Mycobacterium conspicuum</name>
    <dbReference type="NCBI Taxonomy" id="44010"/>
    <lineage>
        <taxon>Bacteria</taxon>
        <taxon>Bacillati</taxon>
        <taxon>Actinomycetota</taxon>
        <taxon>Actinomycetes</taxon>
        <taxon>Mycobacteriales</taxon>
        <taxon>Mycobacteriaceae</taxon>
        <taxon>Mycobacterium</taxon>
    </lineage>
</organism>
<sequence length="445" mass="48449">MNVAGRAPDIRYANSGGTNIAFSVIGEGPDLVVAPGFISHLDIIWEEPSVAHFYSRLASFRRVVTFDKRGTGLSDPTMQAPTLEESVDDLRAVMDAAGCDRADLLGISEGGTMAVVMTATYPDRVNALVLYGTFSRLLRAPDYPLGVTEEQLSALVEVSVKGWGEGVGLGAWAPSRRGDPELRRWWARLQRVAASPGMLRNIFALYPQLDIRDVLPAIQVPTLVVHRRNDRMVRLEMARYLADRIPGAKFVEVDGTDHLFFTGDADTVLDEIEEFLTGVRPLPAVERVLATVLFTDIVDSTKRAAELGDERWRELRGRHDAQVRRQFERFGGREVNTTGDGFLARFDGPARAIRCAMAIRDVLRSLDLEVRAGVHTGEVELHDDDISGIAVHIAARVAAAAGAGEVLVSRIVVDLVAGSGLSFAARGEHTLKGVAGEWGLFAVEG</sequence>
<dbReference type="InterPro" id="IPR001054">
    <property type="entry name" value="A/G_cyclase"/>
</dbReference>
<dbReference type="SMART" id="SM00044">
    <property type="entry name" value="CYCc"/>
    <property type="match status" value="1"/>
</dbReference>
<dbReference type="STRING" id="44010.AWC00_09800"/>
<dbReference type="Proteomes" id="UP000467385">
    <property type="component" value="Chromosome"/>
</dbReference>
<gene>
    <name evidence="1" type="ORF">MCNS_11670</name>
</gene>
<dbReference type="Gene3D" id="3.40.50.1820">
    <property type="entry name" value="alpha/beta hydrolase"/>
    <property type="match status" value="1"/>
</dbReference>
<dbReference type="OrthoDB" id="27092at2"/>
<dbReference type="AlphaFoldDB" id="A0A1X1THH1"/>
<dbReference type="PRINTS" id="PR00111">
    <property type="entry name" value="ABHYDROLASE"/>
</dbReference>
<dbReference type="InterPro" id="IPR029058">
    <property type="entry name" value="AB_hydrolase_fold"/>
</dbReference>